<accession>A0AAE1IJP8</accession>
<organism evidence="1 2">
    <name type="scientific">Trichoderma aggressivum f. europaeum</name>
    <dbReference type="NCBI Taxonomy" id="173218"/>
    <lineage>
        <taxon>Eukaryota</taxon>
        <taxon>Fungi</taxon>
        <taxon>Dikarya</taxon>
        <taxon>Ascomycota</taxon>
        <taxon>Pezizomycotina</taxon>
        <taxon>Sordariomycetes</taxon>
        <taxon>Hypocreomycetidae</taxon>
        <taxon>Hypocreales</taxon>
        <taxon>Hypocreaceae</taxon>
        <taxon>Trichoderma</taxon>
    </lineage>
</organism>
<reference evidence="1" key="1">
    <citation type="submission" date="2023-11" db="EMBL/GenBank/DDBJ databases">
        <title>The genome sequences of three competitors of mushroom-forming fungi.</title>
        <authorList>
            <person name="Beijen E."/>
            <person name="Ohm R.A."/>
        </authorList>
    </citation>
    <scope>NUCLEOTIDE SEQUENCE</scope>
    <source>
        <strain evidence="1">CBS 100526</strain>
    </source>
</reference>
<dbReference type="RefSeq" id="XP_062757898.1">
    <property type="nucleotide sequence ID" value="XM_062897659.1"/>
</dbReference>
<sequence>MFSIKHPTSSTDNRTIYTYNSKAIQSYSYAYATQSIATGFIENDPSGTQFAATFTINDIEYHFSGTFTPSVQAFASNQATLTYGSEGDLTTDRDFNGLIGPDDVALMVANGPTITGPLNMPIWPGSDVTGTGTWTQN</sequence>
<keyword evidence="2" id="KW-1185">Reference proteome</keyword>
<protein>
    <submittedName>
        <fullName evidence="1">Uncharacterized protein</fullName>
    </submittedName>
</protein>
<comment type="caution">
    <text evidence="1">The sequence shown here is derived from an EMBL/GenBank/DDBJ whole genome shotgun (WGS) entry which is preliminary data.</text>
</comment>
<dbReference type="Proteomes" id="UP001273209">
    <property type="component" value="Unassembled WGS sequence"/>
</dbReference>
<dbReference type="EMBL" id="JAWRVG010000009">
    <property type="protein sequence ID" value="KAK4078358.1"/>
    <property type="molecule type" value="Genomic_DNA"/>
</dbReference>
<evidence type="ECO:0000313" key="2">
    <source>
        <dbReference type="Proteomes" id="UP001273209"/>
    </source>
</evidence>
<evidence type="ECO:0000313" key="1">
    <source>
        <dbReference type="EMBL" id="KAK4078358.1"/>
    </source>
</evidence>
<dbReference type="AlphaFoldDB" id="A0AAE1IJP8"/>
<proteinExistence type="predicted"/>
<dbReference type="GeneID" id="87917564"/>
<gene>
    <name evidence="1" type="ORF">Triagg1_3374</name>
</gene>
<name>A0AAE1IJP8_9HYPO</name>